<organism evidence="2 3">
    <name type="scientific">Seminavis robusta</name>
    <dbReference type="NCBI Taxonomy" id="568900"/>
    <lineage>
        <taxon>Eukaryota</taxon>
        <taxon>Sar</taxon>
        <taxon>Stramenopiles</taxon>
        <taxon>Ochrophyta</taxon>
        <taxon>Bacillariophyta</taxon>
        <taxon>Bacillariophyceae</taxon>
        <taxon>Bacillariophycidae</taxon>
        <taxon>Naviculales</taxon>
        <taxon>Naviculaceae</taxon>
        <taxon>Seminavis</taxon>
    </lineage>
</organism>
<sequence length="510" mass="55982">MSTRSGKGYSTGKKLTATKGTSARKVKDKVASPAPRKKLEATFDECTTGDTEGGGYSSDDWNFEDGEDCLGQSDRSASTAGSRREKLSLNIQKSILEDILLAGGIDKFDLKSQQALSELCNQRPELYGQRGDQVRKKIQKKVYKWKEVYKDSDARWVKILNKLNVSVRAGKTSKKATKPAPVPSSGPTPDPVNSSGPTPDPVPSSVHVPNEVPSSGPTPDPVPSSVHVPNKVPSSIQKSWTAGIPPVVKEERQSKPNTGTSKMSEYPEGAKIIKVDAEHPENNGPFFIYPVPDMEAAEEGHESKGFFILYAMDERFSDHDETVKWISANVVGSKQIHIKVPSLPFFMAPGVENQEKRYDALKAQVPLCVMKSINAGVSFLAPRDDATISHLEAAKNEARKWETWVLDFSRVDYVGELKSSLVYAQAGPNEVLYYDVIYIPSEWAQDSTGEDKYEEFLGFKVGVSVPMEKASRKVSRASAVKKSTMATRRQAALDKLKKQTTNQSGGMDQS</sequence>
<protein>
    <submittedName>
        <fullName evidence="2">Uncharacterized protein</fullName>
    </submittedName>
</protein>
<comment type="caution">
    <text evidence="2">The sequence shown here is derived from an EMBL/GenBank/DDBJ whole genome shotgun (WGS) entry which is preliminary data.</text>
</comment>
<gene>
    <name evidence="2" type="ORF">SEMRO_3684_G350250.1</name>
</gene>
<name>A0A9N8F4K4_9STRA</name>
<evidence type="ECO:0000256" key="1">
    <source>
        <dbReference type="SAM" id="MobiDB-lite"/>
    </source>
</evidence>
<dbReference type="AlphaFoldDB" id="A0A9N8F4K4"/>
<evidence type="ECO:0000313" key="2">
    <source>
        <dbReference type="EMBL" id="CAB9531564.1"/>
    </source>
</evidence>
<feature type="compositionally biased region" description="Pro residues" evidence="1">
    <location>
        <begin position="180"/>
        <end position="190"/>
    </location>
</feature>
<feature type="region of interest" description="Disordered" evidence="1">
    <location>
        <begin position="1"/>
        <end position="85"/>
    </location>
</feature>
<proteinExistence type="predicted"/>
<evidence type="ECO:0000313" key="3">
    <source>
        <dbReference type="Proteomes" id="UP001153069"/>
    </source>
</evidence>
<reference evidence="2" key="1">
    <citation type="submission" date="2020-06" db="EMBL/GenBank/DDBJ databases">
        <authorList>
            <consortium name="Plant Systems Biology data submission"/>
        </authorList>
    </citation>
    <scope>NUCLEOTIDE SEQUENCE</scope>
    <source>
        <strain evidence="2">D6</strain>
    </source>
</reference>
<accession>A0A9N8F4K4</accession>
<dbReference type="Proteomes" id="UP001153069">
    <property type="component" value="Unassembled WGS sequence"/>
</dbReference>
<feature type="region of interest" description="Disordered" evidence="1">
    <location>
        <begin position="468"/>
        <end position="487"/>
    </location>
</feature>
<dbReference type="EMBL" id="CAICTM010003682">
    <property type="protein sequence ID" value="CAB9531564.1"/>
    <property type="molecule type" value="Genomic_DNA"/>
</dbReference>
<feature type="region of interest" description="Disordered" evidence="1">
    <location>
        <begin position="170"/>
        <end position="265"/>
    </location>
</feature>
<keyword evidence="3" id="KW-1185">Reference proteome</keyword>